<gene>
    <name evidence="1" type="ORF">S12H4_35848</name>
</gene>
<comment type="caution">
    <text evidence="1">The sequence shown here is derived from an EMBL/GenBank/DDBJ whole genome shotgun (WGS) entry which is preliminary data.</text>
</comment>
<name>X1T828_9ZZZZ</name>
<evidence type="ECO:0000313" key="1">
    <source>
        <dbReference type="EMBL" id="GAJ01478.1"/>
    </source>
</evidence>
<reference evidence="1" key="1">
    <citation type="journal article" date="2014" name="Front. Microbiol.">
        <title>High frequency of phylogenetically diverse reductive dehalogenase-homologous genes in deep subseafloor sedimentary metagenomes.</title>
        <authorList>
            <person name="Kawai M."/>
            <person name="Futagami T."/>
            <person name="Toyoda A."/>
            <person name="Takaki Y."/>
            <person name="Nishi S."/>
            <person name="Hori S."/>
            <person name="Arai W."/>
            <person name="Tsubouchi T."/>
            <person name="Morono Y."/>
            <person name="Uchiyama I."/>
            <person name="Ito T."/>
            <person name="Fujiyama A."/>
            <person name="Inagaki F."/>
            <person name="Takami H."/>
        </authorList>
    </citation>
    <scope>NUCLEOTIDE SEQUENCE</scope>
    <source>
        <strain evidence="1">Expedition CK06-06</strain>
    </source>
</reference>
<sequence length="181" mass="20999">MPETEKPLIHIDHRIYHDEPKVILSVYDLKDVPEKVEFSIQILRGFDNVLREFRKPPRQWLNHWAKLDYRNEPVPVLFDTGGHPYIMVPSKQKPDVVVKALIHEKGFEDVLELLEVAVDFCDYCLKPLPAGGAGEWLGYCSGGGSIADVRECSFCERENIRWDREFIEEHPSLEGLDLRTR</sequence>
<organism evidence="1">
    <name type="scientific">marine sediment metagenome</name>
    <dbReference type="NCBI Taxonomy" id="412755"/>
    <lineage>
        <taxon>unclassified sequences</taxon>
        <taxon>metagenomes</taxon>
        <taxon>ecological metagenomes</taxon>
    </lineage>
</organism>
<dbReference type="EMBL" id="BARW01021330">
    <property type="protein sequence ID" value="GAJ01478.1"/>
    <property type="molecule type" value="Genomic_DNA"/>
</dbReference>
<dbReference type="AlphaFoldDB" id="X1T828"/>
<protein>
    <submittedName>
        <fullName evidence="1">Uncharacterized protein</fullName>
    </submittedName>
</protein>
<accession>X1T828</accession>
<proteinExistence type="predicted"/>